<dbReference type="Proteomes" id="UP000249008">
    <property type="component" value="Chromosome 1"/>
</dbReference>
<evidence type="ECO:0000313" key="1">
    <source>
        <dbReference type="EMBL" id="SQJ09263.1"/>
    </source>
</evidence>
<dbReference type="KEGG" id="ful:C4N20_02020"/>
<dbReference type="InterPro" id="IPR021505">
    <property type="entry name" value="Phage_B3_Orf6"/>
</dbReference>
<sequence length="214" mass="24401">MVDITKMTPEEKKAMLIALQAEEDGEKKKRNEYKELVKETVTRNFQEVKKISKALSCLKKTVFEDFITILNMKAELYGIRENQQSHTFSTDEGLTIIIGHRIIDTFDDTVHTGIAKVREYIQGVASGEKKEVEMMLDLLLKKDKNGNMKANRVLELKKIAEKVNDYDFLDGVKIIEAAYKPAKSSTFIEAYYKDEHGKKVAIPLSISSVDMESD</sequence>
<dbReference type="Pfam" id="PF11363">
    <property type="entry name" value="DUF3164"/>
    <property type="match status" value="1"/>
</dbReference>
<evidence type="ECO:0000313" key="2">
    <source>
        <dbReference type="Proteomes" id="UP000249008"/>
    </source>
</evidence>
<dbReference type="EMBL" id="LS483487">
    <property type="protein sequence ID" value="SQJ09263.1"/>
    <property type="molecule type" value="Genomic_DNA"/>
</dbReference>
<protein>
    <submittedName>
        <fullName evidence="1">Protein of uncharacterized function (DUF3164)</fullName>
    </submittedName>
</protein>
<proteinExistence type="predicted"/>
<organism evidence="1 2">
    <name type="scientific">Fusobacterium ulcerans</name>
    <dbReference type="NCBI Taxonomy" id="861"/>
    <lineage>
        <taxon>Bacteria</taxon>
        <taxon>Fusobacteriati</taxon>
        <taxon>Fusobacteriota</taxon>
        <taxon>Fusobacteriia</taxon>
        <taxon>Fusobacteriales</taxon>
        <taxon>Fusobacteriaceae</taxon>
        <taxon>Fusobacterium</taxon>
    </lineage>
</organism>
<reference evidence="1 2" key="1">
    <citation type="submission" date="2018-06" db="EMBL/GenBank/DDBJ databases">
        <authorList>
            <consortium name="Pathogen Informatics"/>
            <person name="Doyle S."/>
        </authorList>
    </citation>
    <scope>NUCLEOTIDE SEQUENCE [LARGE SCALE GENOMIC DNA]</scope>
    <source>
        <strain evidence="1 2">NCTC12112</strain>
    </source>
</reference>
<accession>A0AAX2JCV6</accession>
<dbReference type="RefSeq" id="WP_005981387.1">
    <property type="nucleotide sequence ID" value="NZ_CABKNW010000005.1"/>
</dbReference>
<dbReference type="AlphaFoldDB" id="A0AAX2JCV6"/>
<name>A0AAX2JCV6_9FUSO</name>
<dbReference type="GeneID" id="78453567"/>
<gene>
    <name evidence="1" type="ORF">NCTC12112_02284</name>
</gene>